<keyword evidence="1" id="KW-0413">Isomerase</keyword>
<reference evidence="3" key="2">
    <citation type="submission" date="2020-11" db="EMBL/GenBank/DDBJ databases">
        <authorList>
            <person name="Cecchin M."/>
            <person name="Marcolungo L."/>
            <person name="Rossato M."/>
            <person name="Girolomoni L."/>
            <person name="Cosentino E."/>
            <person name="Cuine S."/>
            <person name="Li-Beisson Y."/>
            <person name="Delledonne M."/>
            <person name="Ballottari M."/>
        </authorList>
    </citation>
    <scope>NUCLEOTIDE SEQUENCE</scope>
    <source>
        <strain evidence="3">211/11P</strain>
        <tissue evidence="3">Whole cell</tissue>
    </source>
</reference>
<dbReference type="AlphaFoldDB" id="A0A9D4YS91"/>
<dbReference type="SUPFAM" id="SSF54534">
    <property type="entry name" value="FKBP-like"/>
    <property type="match status" value="1"/>
</dbReference>
<proteinExistence type="predicted"/>
<dbReference type="PANTHER" id="PTHR47598:SF1">
    <property type="entry name" value="PEPTIDYL-PROLYL CIS-TRANS ISOMERASE FKBP17-2, CHLOROPLASTIC"/>
    <property type="match status" value="1"/>
</dbReference>
<evidence type="ECO:0000259" key="2">
    <source>
        <dbReference type="PROSITE" id="PS50059"/>
    </source>
</evidence>
<sequence>MKTSCLAATASCNSRPLRVSGSAENVKVHSAAHHAVAATTRRSLLAGAAAVAAPMLLASAALAEQSPSIAASASGIEILIDEPGTGTATARTGDLVMLHIVGKLASDGSLFDSTRGGQMYLDGGKGTLRPTIIQLGGAPVPGICAGLQQGIQGMRIGGSRTFTVPPAQGFGSSMVRGPYGAVPGNSTLQYEVQLLRLSRRGPEELMTGVSQCGGGAVMERTAGCSQIEFAEFL</sequence>
<dbReference type="InterPro" id="IPR053111">
    <property type="entry name" value="Chloro_FKBP-type_PPIase"/>
</dbReference>
<dbReference type="PROSITE" id="PS51318">
    <property type="entry name" value="TAT"/>
    <property type="match status" value="1"/>
</dbReference>
<dbReference type="OrthoDB" id="1902587at2759"/>
<dbReference type="InterPro" id="IPR001179">
    <property type="entry name" value="PPIase_FKBP_dom"/>
</dbReference>
<name>A0A9D4YS91_CHLVU</name>
<gene>
    <name evidence="3" type="ORF">D9Q98_009738</name>
</gene>
<dbReference type="Pfam" id="PF00254">
    <property type="entry name" value="FKBP_C"/>
    <property type="match status" value="1"/>
</dbReference>
<dbReference type="Gene3D" id="3.10.50.40">
    <property type="match status" value="1"/>
</dbReference>
<dbReference type="EMBL" id="SIDB01000014">
    <property type="protein sequence ID" value="KAI3423904.1"/>
    <property type="molecule type" value="Genomic_DNA"/>
</dbReference>
<organism evidence="3 4">
    <name type="scientific">Chlorella vulgaris</name>
    <name type="common">Green alga</name>
    <dbReference type="NCBI Taxonomy" id="3077"/>
    <lineage>
        <taxon>Eukaryota</taxon>
        <taxon>Viridiplantae</taxon>
        <taxon>Chlorophyta</taxon>
        <taxon>core chlorophytes</taxon>
        <taxon>Trebouxiophyceae</taxon>
        <taxon>Chlorellales</taxon>
        <taxon>Chlorellaceae</taxon>
        <taxon>Chlorella clade</taxon>
        <taxon>Chlorella</taxon>
    </lineage>
</organism>
<keyword evidence="4" id="KW-1185">Reference proteome</keyword>
<accession>A0A9D4YS91</accession>
<comment type="caution">
    <text evidence="3">The sequence shown here is derived from an EMBL/GenBank/DDBJ whole genome shotgun (WGS) entry which is preliminary data.</text>
</comment>
<comment type="catalytic activity">
    <reaction evidence="1">
        <text>[protein]-peptidylproline (omega=180) = [protein]-peptidylproline (omega=0)</text>
        <dbReference type="Rhea" id="RHEA:16237"/>
        <dbReference type="Rhea" id="RHEA-COMP:10747"/>
        <dbReference type="Rhea" id="RHEA-COMP:10748"/>
        <dbReference type="ChEBI" id="CHEBI:83833"/>
        <dbReference type="ChEBI" id="CHEBI:83834"/>
        <dbReference type="EC" id="5.2.1.8"/>
    </reaction>
</comment>
<reference evidence="3" key="1">
    <citation type="journal article" date="2019" name="Plant J.">
        <title>Chlorella vulgaris genome assembly and annotation reveals the molecular basis for metabolic acclimation to high light conditions.</title>
        <authorList>
            <person name="Cecchin M."/>
            <person name="Marcolungo L."/>
            <person name="Rossato M."/>
            <person name="Girolomoni L."/>
            <person name="Cosentino E."/>
            <person name="Cuine S."/>
            <person name="Li-Beisson Y."/>
            <person name="Delledonne M."/>
            <person name="Ballottari M."/>
        </authorList>
    </citation>
    <scope>NUCLEOTIDE SEQUENCE</scope>
    <source>
        <strain evidence="3">211/11P</strain>
    </source>
</reference>
<dbReference type="InterPro" id="IPR046357">
    <property type="entry name" value="PPIase_dom_sf"/>
</dbReference>
<dbReference type="PROSITE" id="PS50059">
    <property type="entry name" value="FKBP_PPIASE"/>
    <property type="match status" value="1"/>
</dbReference>
<evidence type="ECO:0000313" key="3">
    <source>
        <dbReference type="EMBL" id="KAI3423904.1"/>
    </source>
</evidence>
<evidence type="ECO:0000256" key="1">
    <source>
        <dbReference type="PROSITE-ProRule" id="PRU00277"/>
    </source>
</evidence>
<feature type="domain" description="PPIase FKBP-type" evidence="2">
    <location>
        <begin position="93"/>
        <end position="198"/>
    </location>
</feature>
<keyword evidence="1" id="KW-0697">Rotamase</keyword>
<dbReference type="PANTHER" id="PTHR47598">
    <property type="entry name" value="PEPTIDYL-PROLYL CIS-TRANS ISOMERASE FKBP17-2, CHLOROPLASTIC"/>
    <property type="match status" value="1"/>
</dbReference>
<dbReference type="EC" id="5.2.1.8" evidence="1"/>
<dbReference type="Proteomes" id="UP001055712">
    <property type="component" value="Unassembled WGS sequence"/>
</dbReference>
<dbReference type="GO" id="GO:0009507">
    <property type="term" value="C:chloroplast"/>
    <property type="evidence" value="ECO:0007669"/>
    <property type="project" value="TreeGrafter"/>
</dbReference>
<protein>
    <recommendedName>
        <fullName evidence="1">peptidylprolyl isomerase</fullName>
        <ecNumber evidence="1">5.2.1.8</ecNumber>
    </recommendedName>
</protein>
<dbReference type="InterPro" id="IPR006311">
    <property type="entry name" value="TAT_signal"/>
</dbReference>
<evidence type="ECO:0000313" key="4">
    <source>
        <dbReference type="Proteomes" id="UP001055712"/>
    </source>
</evidence>
<dbReference type="GO" id="GO:0003755">
    <property type="term" value="F:peptidyl-prolyl cis-trans isomerase activity"/>
    <property type="evidence" value="ECO:0007669"/>
    <property type="project" value="UniProtKB-KW"/>
</dbReference>